<organism evidence="2 3">
    <name type="scientific">Neoroseomonas eburnea</name>
    <dbReference type="NCBI Taxonomy" id="1346889"/>
    <lineage>
        <taxon>Bacteria</taxon>
        <taxon>Pseudomonadati</taxon>
        <taxon>Pseudomonadota</taxon>
        <taxon>Alphaproteobacteria</taxon>
        <taxon>Acetobacterales</taxon>
        <taxon>Acetobacteraceae</taxon>
        <taxon>Neoroseomonas</taxon>
    </lineage>
</organism>
<feature type="domain" description="PhnB-like" evidence="1">
    <location>
        <begin position="3"/>
        <end position="130"/>
    </location>
</feature>
<evidence type="ECO:0000313" key="3">
    <source>
        <dbReference type="Proteomes" id="UP001138709"/>
    </source>
</evidence>
<dbReference type="Gene3D" id="3.10.180.10">
    <property type="entry name" value="2,3-Dihydroxybiphenyl 1,2-Dioxygenase, domain 1"/>
    <property type="match status" value="1"/>
</dbReference>
<name>A0A9X9X8M9_9PROT</name>
<comment type="caution">
    <text evidence="2">The sequence shown here is derived from an EMBL/GenBank/DDBJ whole genome shotgun (WGS) entry which is preliminary data.</text>
</comment>
<dbReference type="AlphaFoldDB" id="A0A9X9X8M9"/>
<dbReference type="InterPro" id="IPR029068">
    <property type="entry name" value="Glyas_Bleomycin-R_OHBP_Dase"/>
</dbReference>
<accession>A0A9X9X8M9</accession>
<dbReference type="PANTHER" id="PTHR33990">
    <property type="entry name" value="PROTEIN YJDN-RELATED"/>
    <property type="match status" value="1"/>
</dbReference>
<dbReference type="PANTHER" id="PTHR33990:SF1">
    <property type="entry name" value="PROTEIN YJDN"/>
    <property type="match status" value="1"/>
</dbReference>
<protein>
    <submittedName>
        <fullName evidence="2">VOC family protein</fullName>
    </submittedName>
</protein>
<sequence>MQVQPYLFLNGRCEEAIAFWQKAVGATPGMVLRFRDNPEPSQIPPGSEDRIMHASIKVGATEILASDGCAEGAASFAGFSLAFTADSVGEAERTFATLSEGGQVQMPMAKTFFAATFGVVQDRFGVSWMVLAEA</sequence>
<dbReference type="EMBL" id="JAAEDL010000004">
    <property type="protein sequence ID" value="MBR0680065.1"/>
    <property type="molecule type" value="Genomic_DNA"/>
</dbReference>
<dbReference type="Pfam" id="PF06983">
    <property type="entry name" value="3-dmu-9_3-mt"/>
    <property type="match status" value="1"/>
</dbReference>
<dbReference type="Proteomes" id="UP001138709">
    <property type="component" value="Unassembled WGS sequence"/>
</dbReference>
<reference evidence="2" key="2">
    <citation type="journal article" date="2021" name="Syst. Appl. Microbiol.">
        <title>Roseomonas hellenica sp. nov., isolated from roots of wild-growing Alkanna tinctoria.</title>
        <authorList>
            <person name="Rat A."/>
            <person name="Naranjo H.D."/>
            <person name="Lebbe L."/>
            <person name="Cnockaert M."/>
            <person name="Krigas N."/>
            <person name="Grigoriadou K."/>
            <person name="Maloupa E."/>
            <person name="Willems A."/>
        </authorList>
    </citation>
    <scope>NUCLEOTIDE SEQUENCE</scope>
    <source>
        <strain evidence="2">LMG 31228</strain>
    </source>
</reference>
<dbReference type="InterPro" id="IPR028973">
    <property type="entry name" value="PhnB-like"/>
</dbReference>
<evidence type="ECO:0000259" key="1">
    <source>
        <dbReference type="Pfam" id="PF06983"/>
    </source>
</evidence>
<dbReference type="CDD" id="cd06588">
    <property type="entry name" value="PhnB_like"/>
    <property type="match status" value="1"/>
</dbReference>
<evidence type="ECO:0000313" key="2">
    <source>
        <dbReference type="EMBL" id="MBR0680065.1"/>
    </source>
</evidence>
<reference evidence="2" key="1">
    <citation type="submission" date="2020-01" db="EMBL/GenBank/DDBJ databases">
        <authorList>
            <person name="Rat A."/>
        </authorList>
    </citation>
    <scope>NUCLEOTIDE SEQUENCE</scope>
    <source>
        <strain evidence="2">LMG 31228</strain>
    </source>
</reference>
<dbReference type="SUPFAM" id="SSF54593">
    <property type="entry name" value="Glyoxalase/Bleomycin resistance protein/Dihydroxybiphenyl dioxygenase"/>
    <property type="match status" value="1"/>
</dbReference>
<proteinExistence type="predicted"/>
<gene>
    <name evidence="2" type="ORF">GXW74_06170</name>
</gene>
<dbReference type="RefSeq" id="WP_211845583.1">
    <property type="nucleotide sequence ID" value="NZ_JAAEDL010000004.1"/>
</dbReference>
<keyword evidence="3" id="KW-1185">Reference proteome</keyword>